<organism evidence="1">
    <name type="scientific">uncultured Chloroflexia bacterium</name>
    <dbReference type="NCBI Taxonomy" id="1672391"/>
    <lineage>
        <taxon>Bacteria</taxon>
        <taxon>Bacillati</taxon>
        <taxon>Chloroflexota</taxon>
        <taxon>Chloroflexia</taxon>
        <taxon>environmental samples</taxon>
    </lineage>
</organism>
<gene>
    <name evidence="1" type="ORF">AVDCRST_MAG26-1430</name>
</gene>
<feature type="non-terminal residue" evidence="1">
    <location>
        <position position="1"/>
    </location>
</feature>
<evidence type="ECO:0000313" key="1">
    <source>
        <dbReference type="EMBL" id="CAA9240859.1"/>
    </source>
</evidence>
<protein>
    <submittedName>
        <fullName evidence="1">Uncharacterized protein</fullName>
    </submittedName>
</protein>
<name>A0A6J4I4D7_9CHLR</name>
<dbReference type="EMBL" id="CADCTK010000336">
    <property type="protein sequence ID" value="CAA9240859.1"/>
    <property type="molecule type" value="Genomic_DNA"/>
</dbReference>
<feature type="non-terminal residue" evidence="1">
    <location>
        <position position="46"/>
    </location>
</feature>
<sequence>CRRALYSRQRAAGQHILSFWPQGEGRTTFPFGLPGTRGPMGEHGMA</sequence>
<reference evidence="1" key="1">
    <citation type="submission" date="2020-02" db="EMBL/GenBank/DDBJ databases">
        <authorList>
            <person name="Meier V. D."/>
        </authorList>
    </citation>
    <scope>NUCLEOTIDE SEQUENCE</scope>
    <source>
        <strain evidence="1">AVDCRST_MAG26</strain>
    </source>
</reference>
<proteinExistence type="predicted"/>
<accession>A0A6J4I4D7</accession>
<dbReference type="AlphaFoldDB" id="A0A6J4I4D7"/>